<protein>
    <submittedName>
        <fullName evidence="2">Uncharacterized protein</fullName>
    </submittedName>
</protein>
<proteinExistence type="predicted"/>
<accession>A0ABS2LNR0</accession>
<dbReference type="Proteomes" id="UP000764837">
    <property type="component" value="Unassembled WGS sequence"/>
</dbReference>
<reference evidence="2 3" key="1">
    <citation type="submission" date="2021-01" db="EMBL/GenBank/DDBJ databases">
        <title>Sequencing the genomes of 1000 actinobacteria strains.</title>
        <authorList>
            <person name="Klenk H.-P."/>
        </authorList>
    </citation>
    <scope>NUCLEOTIDE SEQUENCE [LARGE SCALE GENOMIC DNA]</scope>
    <source>
        <strain evidence="2 3">DSM 100204</strain>
    </source>
</reference>
<feature type="compositionally biased region" description="Pro residues" evidence="1">
    <location>
        <begin position="1"/>
        <end position="12"/>
    </location>
</feature>
<dbReference type="EMBL" id="JAFBBP010000001">
    <property type="protein sequence ID" value="MBM7489549.1"/>
    <property type="molecule type" value="Genomic_DNA"/>
</dbReference>
<comment type="caution">
    <text evidence="2">The sequence shown here is derived from an EMBL/GenBank/DDBJ whole genome shotgun (WGS) entry which is preliminary data.</text>
</comment>
<evidence type="ECO:0000313" key="3">
    <source>
        <dbReference type="Proteomes" id="UP000764837"/>
    </source>
</evidence>
<sequence>MAPNRRPVPVPFDPESDRDDRPDPAQQITAVCITEPAASPMRVAGEVEQAWLRDLRYRHWEAHRLRTTATTVELDVATRADEDGYYITGLIVVRWPPARGGDRS</sequence>
<evidence type="ECO:0000313" key="2">
    <source>
        <dbReference type="EMBL" id="MBM7489549.1"/>
    </source>
</evidence>
<feature type="region of interest" description="Disordered" evidence="1">
    <location>
        <begin position="1"/>
        <end position="25"/>
    </location>
</feature>
<evidence type="ECO:0000256" key="1">
    <source>
        <dbReference type="SAM" id="MobiDB-lite"/>
    </source>
</evidence>
<gene>
    <name evidence="2" type="ORF">JOD64_000771</name>
</gene>
<keyword evidence="3" id="KW-1185">Reference proteome</keyword>
<organism evidence="2 3">
    <name type="scientific">Micromonospora luteifusca</name>
    <dbReference type="NCBI Taxonomy" id="709860"/>
    <lineage>
        <taxon>Bacteria</taxon>
        <taxon>Bacillati</taxon>
        <taxon>Actinomycetota</taxon>
        <taxon>Actinomycetes</taxon>
        <taxon>Micromonosporales</taxon>
        <taxon>Micromonosporaceae</taxon>
        <taxon>Micromonospora</taxon>
    </lineage>
</organism>
<name>A0ABS2LNR0_9ACTN</name>
<dbReference type="RefSeq" id="WP_204940931.1">
    <property type="nucleotide sequence ID" value="NZ_JAFBBP010000001.1"/>
</dbReference>